<proteinExistence type="predicted"/>
<accession>A0ABY8TLE8</accession>
<evidence type="ECO:0000313" key="3">
    <source>
        <dbReference type="Proteomes" id="UP001244341"/>
    </source>
</evidence>
<dbReference type="EMBL" id="CP126209">
    <property type="protein sequence ID" value="WIA09880.1"/>
    <property type="molecule type" value="Genomic_DNA"/>
</dbReference>
<protein>
    <submittedName>
        <fullName evidence="2">Uncharacterized protein</fullName>
    </submittedName>
</protein>
<organism evidence="2 3">
    <name type="scientific">Tetradesmus obliquus</name>
    <name type="common">Green alga</name>
    <name type="synonym">Acutodesmus obliquus</name>
    <dbReference type="NCBI Taxonomy" id="3088"/>
    <lineage>
        <taxon>Eukaryota</taxon>
        <taxon>Viridiplantae</taxon>
        <taxon>Chlorophyta</taxon>
        <taxon>core chlorophytes</taxon>
        <taxon>Chlorophyceae</taxon>
        <taxon>CS clade</taxon>
        <taxon>Sphaeropleales</taxon>
        <taxon>Scenedesmaceae</taxon>
        <taxon>Tetradesmus</taxon>
    </lineage>
</organism>
<gene>
    <name evidence="2" type="ORF">OEZ85_010094</name>
</gene>
<dbReference type="Proteomes" id="UP001244341">
    <property type="component" value="Chromosome 2b"/>
</dbReference>
<name>A0ABY8TLE8_TETOB</name>
<feature type="compositionally biased region" description="Polar residues" evidence="1">
    <location>
        <begin position="8"/>
        <end position="23"/>
    </location>
</feature>
<feature type="region of interest" description="Disordered" evidence="1">
    <location>
        <begin position="1"/>
        <end position="30"/>
    </location>
</feature>
<evidence type="ECO:0000256" key="1">
    <source>
        <dbReference type="SAM" id="MobiDB-lite"/>
    </source>
</evidence>
<evidence type="ECO:0000313" key="2">
    <source>
        <dbReference type="EMBL" id="WIA09880.1"/>
    </source>
</evidence>
<keyword evidence="3" id="KW-1185">Reference proteome</keyword>
<reference evidence="2 3" key="1">
    <citation type="submission" date="2023-05" db="EMBL/GenBank/DDBJ databases">
        <title>A 100% complete, gapless, phased diploid assembly of the Scenedesmus obliquus UTEX 3031 genome.</title>
        <authorList>
            <person name="Biondi T.C."/>
            <person name="Hanschen E.R."/>
            <person name="Kwon T."/>
            <person name="Eng W."/>
            <person name="Kruse C.P.S."/>
            <person name="Koehler S.I."/>
            <person name="Kunde Y."/>
            <person name="Gleasner C.D."/>
            <person name="You Mak K.T."/>
            <person name="Polle J."/>
            <person name="Hovde B.T."/>
            <person name="Starkenburg S.R."/>
        </authorList>
    </citation>
    <scope>NUCLEOTIDE SEQUENCE [LARGE SCALE GENOMIC DNA]</scope>
    <source>
        <strain evidence="2 3">DOE0152z</strain>
    </source>
</reference>
<sequence>MAGVNVPNKLSTHTQGPQHTSRAPTVPLSERAGRVVMAHRTEMHVAPVESLQAQQGQTGAMRTGERLDITTNDVLCLEPKDHKINRGGCSIL</sequence>